<reference evidence="3" key="1">
    <citation type="submission" date="2017-04" db="EMBL/GenBank/DDBJ databases">
        <title>Plasmodium gonderi genome.</title>
        <authorList>
            <person name="Arisue N."/>
            <person name="Honma H."/>
            <person name="Kawai S."/>
            <person name="Tougan T."/>
            <person name="Tanabe K."/>
            <person name="Horii T."/>
        </authorList>
    </citation>
    <scope>NUCLEOTIDE SEQUENCE [LARGE SCALE GENOMIC DNA]</scope>
    <source>
        <strain evidence="3">ATCC 30045</strain>
    </source>
</reference>
<organism evidence="2 3">
    <name type="scientific">Plasmodium gonderi</name>
    <dbReference type="NCBI Taxonomy" id="77519"/>
    <lineage>
        <taxon>Eukaryota</taxon>
        <taxon>Sar</taxon>
        <taxon>Alveolata</taxon>
        <taxon>Apicomplexa</taxon>
        <taxon>Aconoidasida</taxon>
        <taxon>Haemosporida</taxon>
        <taxon>Plasmodiidae</taxon>
        <taxon>Plasmodium</taxon>
        <taxon>Plasmodium (Plasmodium)</taxon>
    </lineage>
</organism>
<dbReference type="EMBL" id="BDQF01000013">
    <property type="protein sequence ID" value="GAW82014.1"/>
    <property type="molecule type" value="Genomic_DNA"/>
</dbReference>
<keyword evidence="3" id="KW-1185">Reference proteome</keyword>
<evidence type="ECO:0000256" key="1">
    <source>
        <dbReference type="SAM" id="Phobius"/>
    </source>
</evidence>
<evidence type="ECO:0000313" key="2">
    <source>
        <dbReference type="EMBL" id="GAW82014.1"/>
    </source>
</evidence>
<evidence type="ECO:0000313" key="3">
    <source>
        <dbReference type="Proteomes" id="UP000195521"/>
    </source>
</evidence>
<proteinExistence type="predicted"/>
<keyword evidence="1" id="KW-0472">Membrane</keyword>
<keyword evidence="1" id="KW-0812">Transmembrane</keyword>
<dbReference type="Proteomes" id="UP000195521">
    <property type="component" value="Unassembled WGS sequence"/>
</dbReference>
<keyword evidence="1" id="KW-1133">Transmembrane helix</keyword>
<feature type="transmembrane region" description="Helical" evidence="1">
    <location>
        <begin position="248"/>
        <end position="268"/>
    </location>
</feature>
<protein>
    <submittedName>
        <fullName evidence="2">Variable surface protein</fullName>
    </submittedName>
</protein>
<sequence length="325" mass="38610">MAKLGDLCLERYQSQKECYAYFNWIFNDIRYYYYFNQYKTSNFRNKIDAIHDPILRHIAIHLIANYDEAQKYFSENGKWQNNYACESLNKWLDNKKSYFTHALHCKGNVHLWDKTIEPLWNELESHYKNNGKSVNNIESLNKWCERYNLFRGHLELPNVLNPICYKHVPKDYKCVRPFPPTKCSLFNTCKTVKTYYEKCKSNGDVGNVSYLRSYFAQPIANGNSFFEGIQDVTFSRQVQNHCCSSLEYAVPISVCLSFFGTLLILFLFKKYTPLGTKFSYRGINKKRLRDNFNEELEYEENARSMIENTHSAPRINNIYYQSVRN</sequence>
<accession>A0A1Y1JPM2</accession>
<gene>
    <name evidence="2" type="ORF">PGO_120050</name>
</gene>
<dbReference type="AlphaFoldDB" id="A0A1Y1JPM2"/>
<name>A0A1Y1JPM2_PLAGO</name>
<dbReference type="GeneID" id="39748746"/>
<dbReference type="RefSeq" id="XP_028544603.1">
    <property type="nucleotide sequence ID" value="XM_028688802.1"/>
</dbReference>
<comment type="caution">
    <text evidence="2">The sequence shown here is derived from an EMBL/GenBank/DDBJ whole genome shotgun (WGS) entry which is preliminary data.</text>
</comment>